<dbReference type="InterPro" id="IPR003607">
    <property type="entry name" value="HD/PDEase_dom"/>
</dbReference>
<dbReference type="Pfam" id="PF01966">
    <property type="entry name" value="HD"/>
    <property type="match status" value="1"/>
</dbReference>
<organism evidence="2 3">
    <name type="scientific">Peptacetobacter hiranonis (strain DSM 13275 / JCM 10541 / KCTC 15199 / TO-931)</name>
    <name type="common">Clostridium hiranonis</name>
    <dbReference type="NCBI Taxonomy" id="500633"/>
    <lineage>
        <taxon>Bacteria</taxon>
        <taxon>Bacillati</taxon>
        <taxon>Bacillota</taxon>
        <taxon>Clostridia</taxon>
        <taxon>Peptostreptococcales</taxon>
        <taxon>Peptostreptococcaceae</taxon>
        <taxon>Peptacetobacter</taxon>
    </lineage>
</organism>
<feature type="domain" description="HD/PDEase" evidence="1">
    <location>
        <begin position="34"/>
        <end position="153"/>
    </location>
</feature>
<gene>
    <name evidence="2" type="ORF">CLOHIR_00124</name>
</gene>
<comment type="caution">
    <text evidence="2">The sequence shown here is derived from an EMBL/GenBank/DDBJ whole genome shotgun (WGS) entry which is preliminary data.</text>
</comment>
<dbReference type="AlphaFoldDB" id="B6FW75"/>
<dbReference type="NCBIfam" id="TIGR00277">
    <property type="entry name" value="HDIG"/>
    <property type="match status" value="1"/>
</dbReference>
<sequence length="165" mass="19526">MNKGGMLMKKINDMIQILEEKGRFKETKNFIQHGDVSVYEHSILVAKKSLELAEKFNIYVDEEALIRGALLHDYFLYDWHEKDDSHKWHGFFHPMKSLKNAMRDFDISEIEEDIIKKHMFPLTPVPPKTKEAWLVCMADKICAMKETVEPRYKKVWNKVKRIAIS</sequence>
<dbReference type="Gene3D" id="1.10.3210.10">
    <property type="entry name" value="Hypothetical protein af1432"/>
    <property type="match status" value="1"/>
</dbReference>
<dbReference type="EMBL" id="ABWP01000006">
    <property type="protein sequence ID" value="EEA86202.1"/>
    <property type="molecule type" value="Genomic_DNA"/>
</dbReference>
<accession>B6FW75</accession>
<evidence type="ECO:0000313" key="2">
    <source>
        <dbReference type="EMBL" id="EEA86202.1"/>
    </source>
</evidence>
<proteinExistence type="predicted"/>
<reference evidence="2 3" key="2">
    <citation type="submission" date="2008-10" db="EMBL/GenBank/DDBJ databases">
        <title>Draft genome sequence of Clostridium hiranonis (DSM 13275).</title>
        <authorList>
            <person name="Sudarsanam P."/>
            <person name="Ley R."/>
            <person name="Guruge J."/>
            <person name="Turnbaugh P.J."/>
            <person name="Mahowald M."/>
            <person name="Liep D."/>
            <person name="Gordon J."/>
        </authorList>
    </citation>
    <scope>NUCLEOTIDE SEQUENCE [LARGE SCALE GENOMIC DNA]</scope>
    <source>
        <strain evidence="2 3">DSM 13275</strain>
    </source>
</reference>
<dbReference type="SUPFAM" id="SSF109604">
    <property type="entry name" value="HD-domain/PDEase-like"/>
    <property type="match status" value="1"/>
</dbReference>
<dbReference type="CDD" id="cd00077">
    <property type="entry name" value="HDc"/>
    <property type="match status" value="1"/>
</dbReference>
<dbReference type="STRING" id="500633.CLOHIR_00124"/>
<name>B6FW75_PEPHT</name>
<evidence type="ECO:0000313" key="3">
    <source>
        <dbReference type="Proteomes" id="UP000003178"/>
    </source>
</evidence>
<dbReference type="InterPro" id="IPR006675">
    <property type="entry name" value="HDIG_dom"/>
</dbReference>
<reference evidence="2 3" key="1">
    <citation type="submission" date="2008-09" db="EMBL/GenBank/DDBJ databases">
        <authorList>
            <person name="Fulton L."/>
            <person name="Clifton S."/>
            <person name="Fulton B."/>
            <person name="Xu J."/>
            <person name="Minx P."/>
            <person name="Pepin K.H."/>
            <person name="Johnson M."/>
            <person name="Thiruvilangam P."/>
            <person name="Bhonagiri V."/>
            <person name="Nash W.E."/>
            <person name="Mardis E.R."/>
            <person name="Wilson R.K."/>
        </authorList>
    </citation>
    <scope>NUCLEOTIDE SEQUENCE [LARGE SCALE GENOMIC DNA]</scope>
    <source>
        <strain evidence="2 3">DSM 13275</strain>
    </source>
</reference>
<dbReference type="eggNOG" id="COG1418">
    <property type="taxonomic scope" value="Bacteria"/>
</dbReference>
<keyword evidence="3" id="KW-1185">Reference proteome</keyword>
<evidence type="ECO:0000259" key="1">
    <source>
        <dbReference type="SMART" id="SM00471"/>
    </source>
</evidence>
<dbReference type="InterPro" id="IPR006674">
    <property type="entry name" value="HD_domain"/>
</dbReference>
<protein>
    <submittedName>
        <fullName evidence="2">HDIG domain protein</fullName>
    </submittedName>
</protein>
<dbReference type="SMART" id="SM00471">
    <property type="entry name" value="HDc"/>
    <property type="match status" value="1"/>
</dbReference>
<dbReference type="Proteomes" id="UP000003178">
    <property type="component" value="Unassembled WGS sequence"/>
</dbReference>
<dbReference type="HOGENOM" id="CLU_104072_1_1_9"/>